<proteinExistence type="predicted"/>
<dbReference type="GeneID" id="95587250"/>
<reference evidence="3" key="1">
    <citation type="submission" date="2023-07" db="EMBL/GenBank/DDBJ databases">
        <title>Whole genome shotgun sequence of Streptomyces nojiriensis NBRC 13794.</title>
        <authorList>
            <person name="Komaki H."/>
            <person name="Tamura T."/>
        </authorList>
    </citation>
    <scope>NUCLEOTIDE SEQUENCE [LARGE SCALE GENOMIC DNA]</scope>
    <source>
        <strain evidence="3">NBRC 13794</strain>
    </source>
</reference>
<dbReference type="EMBL" id="BNEC01000005">
    <property type="protein sequence ID" value="GHI68930.1"/>
    <property type="molecule type" value="Genomic_DNA"/>
</dbReference>
<keyword evidence="3" id="KW-1185">Reference proteome</keyword>
<comment type="caution">
    <text evidence="2">The sequence shown here is derived from an EMBL/GenBank/DDBJ whole genome shotgun (WGS) entry which is preliminary data.</text>
</comment>
<evidence type="ECO:0000313" key="3">
    <source>
        <dbReference type="Proteomes" id="UP000613974"/>
    </source>
</evidence>
<evidence type="ECO:0000313" key="2">
    <source>
        <dbReference type="EMBL" id="GHI68930.1"/>
    </source>
</evidence>
<organism evidence="2 3">
    <name type="scientific">Streptomyces nojiriensis</name>
    <dbReference type="NCBI Taxonomy" id="66374"/>
    <lineage>
        <taxon>Bacteria</taxon>
        <taxon>Bacillati</taxon>
        <taxon>Actinomycetota</taxon>
        <taxon>Actinomycetes</taxon>
        <taxon>Kitasatosporales</taxon>
        <taxon>Streptomycetaceae</taxon>
        <taxon>Streptomyces</taxon>
    </lineage>
</organism>
<gene>
    <name evidence="2" type="ORF">Snoj_28480</name>
</gene>
<feature type="region of interest" description="Disordered" evidence="1">
    <location>
        <begin position="1"/>
        <end position="30"/>
    </location>
</feature>
<evidence type="ECO:0000256" key="1">
    <source>
        <dbReference type="SAM" id="MobiDB-lite"/>
    </source>
</evidence>
<dbReference type="RefSeq" id="WP_189748376.1">
    <property type="nucleotide sequence ID" value="NZ_BMRL01000043.1"/>
</dbReference>
<accession>A0ABQ3SLB7</accession>
<name>A0ABQ3SLB7_9ACTN</name>
<sequence length="53" mass="5943">MTEPLPRRTTGVSRRKAAAHPLPGSPSRDLRLRAAGGWEKFMRRTEIQPGDET</sequence>
<protein>
    <submittedName>
        <fullName evidence="2">Uncharacterized protein</fullName>
    </submittedName>
</protein>
<dbReference type="Proteomes" id="UP000613974">
    <property type="component" value="Unassembled WGS sequence"/>
</dbReference>